<dbReference type="Gene3D" id="2.30.30.140">
    <property type="match status" value="1"/>
</dbReference>
<feature type="region of interest" description="Disordered" evidence="4">
    <location>
        <begin position="306"/>
        <end position="328"/>
    </location>
</feature>
<feature type="region of interest" description="Disordered" evidence="4">
    <location>
        <begin position="393"/>
        <end position="421"/>
    </location>
</feature>
<feature type="region of interest" description="Disordered" evidence="4">
    <location>
        <begin position="146"/>
        <end position="171"/>
    </location>
</feature>
<feature type="compositionally biased region" description="Low complexity" evidence="4">
    <location>
        <begin position="1206"/>
        <end position="1220"/>
    </location>
</feature>
<keyword evidence="7" id="KW-1185">Reference proteome</keyword>
<name>A0A9Q9EHW2_9PEZI</name>
<dbReference type="InterPro" id="IPR041297">
    <property type="entry name" value="Crb2_Tudor"/>
</dbReference>
<organism evidence="6 7">
    <name type="scientific">Septoria linicola</name>
    <dbReference type="NCBI Taxonomy" id="215465"/>
    <lineage>
        <taxon>Eukaryota</taxon>
        <taxon>Fungi</taxon>
        <taxon>Dikarya</taxon>
        <taxon>Ascomycota</taxon>
        <taxon>Pezizomycotina</taxon>
        <taxon>Dothideomycetes</taxon>
        <taxon>Dothideomycetidae</taxon>
        <taxon>Mycosphaerellales</taxon>
        <taxon>Mycosphaerellaceae</taxon>
        <taxon>Septoria</taxon>
    </lineage>
</organism>
<feature type="region of interest" description="Disordered" evidence="4">
    <location>
        <begin position="1"/>
        <end position="86"/>
    </location>
</feature>
<feature type="region of interest" description="Disordered" evidence="4">
    <location>
        <begin position="441"/>
        <end position="575"/>
    </location>
</feature>
<dbReference type="InterPro" id="IPR036420">
    <property type="entry name" value="BRCT_dom_sf"/>
</dbReference>
<evidence type="ECO:0000313" key="6">
    <source>
        <dbReference type="EMBL" id="USW51390.1"/>
    </source>
</evidence>
<evidence type="ECO:0000256" key="1">
    <source>
        <dbReference type="ARBA" id="ARBA00004123"/>
    </source>
</evidence>
<dbReference type="InterPro" id="IPR047252">
    <property type="entry name" value="TP53BP1-like"/>
</dbReference>
<keyword evidence="3" id="KW-0539">Nucleus</keyword>
<feature type="region of interest" description="Disordered" evidence="4">
    <location>
        <begin position="1201"/>
        <end position="1252"/>
    </location>
</feature>
<dbReference type="GO" id="GO:0042393">
    <property type="term" value="F:histone binding"/>
    <property type="evidence" value="ECO:0007669"/>
    <property type="project" value="TreeGrafter"/>
</dbReference>
<evidence type="ECO:0000256" key="2">
    <source>
        <dbReference type="ARBA" id="ARBA00022763"/>
    </source>
</evidence>
<dbReference type="InterPro" id="IPR001357">
    <property type="entry name" value="BRCT_dom"/>
</dbReference>
<evidence type="ECO:0000259" key="5">
    <source>
        <dbReference type="PROSITE" id="PS50172"/>
    </source>
</evidence>
<dbReference type="GO" id="GO:0000077">
    <property type="term" value="P:DNA damage checkpoint signaling"/>
    <property type="evidence" value="ECO:0007669"/>
    <property type="project" value="TreeGrafter"/>
</dbReference>
<reference evidence="6" key="1">
    <citation type="submission" date="2022-06" db="EMBL/GenBank/DDBJ databases">
        <title>Complete genome sequences of two strains of the flax pathogen Septoria linicola.</title>
        <authorList>
            <person name="Lapalu N."/>
            <person name="Simon A."/>
            <person name="Demenou B."/>
            <person name="Paumier D."/>
            <person name="Guillot M.-P."/>
            <person name="Gout L."/>
            <person name="Valade R."/>
        </authorList>
    </citation>
    <scope>NUCLEOTIDE SEQUENCE</scope>
    <source>
        <strain evidence="6">SE15195</strain>
    </source>
</reference>
<feature type="compositionally biased region" description="Acidic residues" evidence="4">
    <location>
        <begin position="443"/>
        <end position="457"/>
    </location>
</feature>
<feature type="compositionally biased region" description="Basic and acidic residues" evidence="4">
    <location>
        <begin position="30"/>
        <end position="39"/>
    </location>
</feature>
<dbReference type="Proteomes" id="UP001056384">
    <property type="component" value="Chromosome 3"/>
</dbReference>
<accession>A0A9Q9EHW2</accession>
<dbReference type="EMBL" id="CP099420">
    <property type="protein sequence ID" value="USW51390.1"/>
    <property type="molecule type" value="Genomic_DNA"/>
</dbReference>
<dbReference type="PROSITE" id="PS50172">
    <property type="entry name" value="BRCT"/>
    <property type="match status" value="1"/>
</dbReference>
<comment type="subcellular location">
    <subcellularLocation>
        <location evidence="1">Nucleus</location>
    </subcellularLocation>
</comment>
<dbReference type="GO" id="GO:0045944">
    <property type="term" value="P:positive regulation of transcription by RNA polymerase II"/>
    <property type="evidence" value="ECO:0007669"/>
    <property type="project" value="TreeGrafter"/>
</dbReference>
<gene>
    <name evidence="6" type="ORF">Slin15195_G047090</name>
</gene>
<sequence>MASLAESSLGSVPIEEIRAAQQRLNNYKQSSHDTQDPTSEHVQQQHAHEGDEQSNATIRSESNSKGSTVPESIEQSTRVPFDSLPRTRKMLLNASKSAPREMLALIGDERVAIPKAMSFSQYEGGDTQPWDSQDVVESSKSMIRLGQTTPQKTRSASDSTPNTYNSGMDTDQSIPIVLGIDNMSPPTSQARRDFMGNDTQMHDLSRQDTSPTTSQLERGFLRDETQPRTQLGLKDVPATPAMAGNKHSREGELLTSASTVAKTPHNYTQLFGGGDKLPVMSNTQLFDITDSSPAILPPQTVVHSDPIQSRPSPNMNGSTTHSSPPFTSPIIHARPSISSSRAPGDPMTKYRLLAESQKDSAERAMRKQGDNTIQIDDPDESLDFRTIRGESKADGLSNYKTPFKRSPRPSSTNGVIELSDTVRTPITERQWNRFVEHAVGEDPAADEDDEQPLDETQDLPQVEFSERDEIPEPIDQDDNEQNDAEIEEGDGNDEYDEFGQTLRSQSNFEVQCEDDAVVNGSSEVLDREDPRLGDSRGEAMEEAMEVTHQSPESTQVSAIADSQPTAQQSEIRSASQQAVQYSPYIRGSQHRGKTSQELALLYVPQASNQSRVLASQLHAEENAETDVSGDKIPSSPPVARHGSGTIPEDSAEASIVRRDLLKRFQSDVDRGEDREVPESDTVEHLGSKVVAQQDDSVPLYSTARTHVSASAQSPAKLSLARTPLRSPGNRRRRSAEQSSFYKPFADFRSPSLVAEDSFDNALNQHVIAVADDIFGPDDPEMQKLMSDDTPDMPRTKRMKRSHPFRDLGRGISQEEEHMDAVPEQNRGVVAVQRSTISDTSGTTSSMAVGTVHPHHEEQDSSDPAFMDGEAAISAHEQRETPPPALKDSPNKANQMLAVLTDDEEDKARETTAESVRLREEAGRAAVSQLVASRAIVPSKRLKQTTYARGSRRRFSKAGSTAAGKLRKLRALATDAVDSGDDGHVMTEGEDDTAIAAVTHDTVATPAEDAISSTEQQPQAPQSSGDEEVADFATENVDALAVDAATDAMAGDRVWAFFRGTPHYFYTATWLGSSPDGMTYKIRFDDQTVTNIETYHVRRLELRIGDTVKVDEADKRKKNWVVVGFGPAATTDEERALGTDVFGHTHVKVQLKGNRESLSNSRSSNVDADEVHTVLVNYLYLTTTMWPHYKNRAFEPPTKAILARPETPSSGGASAAGTPASRSRRAPGPSAKSKTGRTSHLRETSVASSSSASPSAIFSGMAFAISYVSTGEEKKEITQLIQRNGGTILEDGFEELFDLPDIGTADVLSPSKKSPRKQAHNSKAAGLKLSAKYKDLKFAALIADRHSRRAKYMQALALGLPTLSGRWVVHSLDESKNPSSDNIVPLPWNKYLLPAGESTFLNAIRSRNLAPYDATSASLVTTVANRACLLNEEGLILVAPKTGTVNWEKRKTFAFLTMACGASQVKRVNDVQEAKKLTLDNPDMWKWVYVDTSVAEAEKILFGKGTSATGKKRKRASEVTGPANDGEKMSATDGVVKIVNDEFVIQSLILEALVE</sequence>
<feature type="compositionally biased region" description="Polar residues" evidence="4">
    <location>
        <begin position="53"/>
        <end position="78"/>
    </location>
</feature>
<dbReference type="GO" id="GO:0005634">
    <property type="term" value="C:nucleus"/>
    <property type="evidence" value="ECO:0007669"/>
    <property type="project" value="UniProtKB-SubCell"/>
</dbReference>
<feature type="compositionally biased region" description="Polar residues" evidence="4">
    <location>
        <begin position="1"/>
        <end position="10"/>
    </location>
</feature>
<dbReference type="Gene3D" id="3.40.50.10190">
    <property type="entry name" value="BRCT domain"/>
    <property type="match status" value="1"/>
</dbReference>
<feature type="region of interest" description="Disordered" evidence="4">
    <location>
        <begin position="612"/>
        <end position="652"/>
    </location>
</feature>
<evidence type="ECO:0000313" key="7">
    <source>
        <dbReference type="Proteomes" id="UP001056384"/>
    </source>
</evidence>
<dbReference type="SMART" id="SM00292">
    <property type="entry name" value="BRCT"/>
    <property type="match status" value="1"/>
</dbReference>
<feature type="compositionally biased region" description="Low complexity" evidence="4">
    <location>
        <begin position="318"/>
        <end position="328"/>
    </location>
</feature>
<dbReference type="CDD" id="cd17745">
    <property type="entry name" value="BRCT_p53bp1_rpt1"/>
    <property type="match status" value="1"/>
</dbReference>
<feature type="compositionally biased region" description="Polar residues" evidence="4">
    <location>
        <begin position="547"/>
        <end position="575"/>
    </location>
</feature>
<feature type="compositionally biased region" description="Acidic residues" evidence="4">
    <location>
        <begin position="471"/>
        <end position="497"/>
    </location>
</feature>
<feature type="region of interest" description="Disordered" evidence="4">
    <location>
        <begin position="664"/>
        <end position="738"/>
    </location>
</feature>
<dbReference type="SUPFAM" id="SSF52113">
    <property type="entry name" value="BRCT domain"/>
    <property type="match status" value="1"/>
</dbReference>
<evidence type="ECO:0000256" key="3">
    <source>
        <dbReference type="ARBA" id="ARBA00023242"/>
    </source>
</evidence>
<dbReference type="InterPro" id="IPR047249">
    <property type="entry name" value="BRCT_p53bp1-like_rpt1"/>
</dbReference>
<proteinExistence type="predicted"/>
<dbReference type="Pfam" id="PF18115">
    <property type="entry name" value="Tudor_3"/>
    <property type="match status" value="1"/>
</dbReference>
<dbReference type="OrthoDB" id="129353at2759"/>
<dbReference type="PANTHER" id="PTHR15321:SF3">
    <property type="entry name" value="TP53-BINDING PROTEIN 1"/>
    <property type="match status" value="1"/>
</dbReference>
<feature type="compositionally biased region" description="Polar residues" evidence="4">
    <location>
        <begin position="306"/>
        <end position="317"/>
    </location>
</feature>
<feature type="region of interest" description="Disordered" evidence="4">
    <location>
        <begin position="1005"/>
        <end position="1026"/>
    </location>
</feature>
<protein>
    <submittedName>
        <fullName evidence="6">DNA repair protein Crb2, Tudor</fullName>
    </submittedName>
</protein>
<evidence type="ECO:0000256" key="4">
    <source>
        <dbReference type="SAM" id="MobiDB-lite"/>
    </source>
</evidence>
<feature type="domain" description="BRCT" evidence="5">
    <location>
        <begin position="1252"/>
        <end position="1375"/>
    </location>
</feature>
<feature type="compositionally biased region" description="Polar residues" evidence="4">
    <location>
        <begin position="1010"/>
        <end position="1023"/>
    </location>
</feature>
<feature type="compositionally biased region" description="Polar residues" evidence="4">
    <location>
        <begin position="702"/>
        <end position="715"/>
    </location>
</feature>
<dbReference type="PANTHER" id="PTHR15321">
    <property type="entry name" value="TUMOR SUPPRESSOR P53-BINDING PROTEIN 1"/>
    <property type="match status" value="1"/>
</dbReference>
<feature type="compositionally biased region" description="Basic and acidic residues" evidence="4">
    <location>
        <begin position="524"/>
        <end position="539"/>
    </location>
</feature>
<feature type="compositionally biased region" description="Basic and acidic residues" evidence="4">
    <location>
        <begin position="664"/>
        <end position="686"/>
    </location>
</feature>
<keyword evidence="2" id="KW-0227">DNA damage</keyword>